<gene>
    <name evidence="6" type="primary">mqnE</name>
    <name evidence="10" type="ordered locus">Adeg_1450</name>
</gene>
<dbReference type="InterPro" id="IPR020050">
    <property type="entry name" value="FO_synthase_su2"/>
</dbReference>
<dbReference type="GO" id="GO:0102573">
    <property type="term" value="F:aminodeoxyfutalosine synthase activity"/>
    <property type="evidence" value="ECO:0007669"/>
    <property type="project" value="UniProtKB-EC"/>
</dbReference>
<dbReference type="HOGENOM" id="CLU_040406_1_0_9"/>
<dbReference type="SFLD" id="SFLDG01389">
    <property type="entry name" value="menaquinone_synthsis_involved"/>
    <property type="match status" value="1"/>
</dbReference>
<evidence type="ECO:0000313" key="11">
    <source>
        <dbReference type="Proteomes" id="UP000002620"/>
    </source>
</evidence>
<feature type="binding site" evidence="6 7">
    <location>
        <position position="75"/>
    </location>
    <ligand>
        <name>[4Fe-4S] cluster</name>
        <dbReference type="ChEBI" id="CHEBI:49883"/>
        <note>4Fe-4S-S-AdoMet</note>
    </ligand>
</feature>
<dbReference type="AlphaFoldDB" id="C9R8B8"/>
<evidence type="ECO:0000256" key="1">
    <source>
        <dbReference type="ARBA" id="ARBA00022485"/>
    </source>
</evidence>
<keyword evidence="3 6" id="KW-0479">Metal-binding</keyword>
<comment type="cofactor">
    <cofactor evidence="6 7">
        <name>[4Fe-4S] cluster</name>
        <dbReference type="ChEBI" id="CHEBI:49883"/>
    </cofactor>
    <text evidence="6 7">Binds 1 [4Fe-4S] cluster. The cluster is coordinated with 3 cysteines and an exchangeable S-adenosyl-L-methionine.</text>
</comment>
<comment type="similarity">
    <text evidence="6">Belongs to the radical SAM superfamily. MqnE family.</text>
</comment>
<dbReference type="GO" id="GO:0044689">
    <property type="term" value="F:7,8-didemethyl-8-hydroxy-5-deazariboflavin synthase activity"/>
    <property type="evidence" value="ECO:0007669"/>
    <property type="project" value="TreeGrafter"/>
</dbReference>
<dbReference type="RefSeq" id="WP_015739424.1">
    <property type="nucleotide sequence ID" value="NC_013385.1"/>
</dbReference>
<keyword evidence="2 6" id="KW-0949">S-adenosyl-L-methionine</keyword>
<dbReference type="InterPro" id="IPR006638">
    <property type="entry name" value="Elp3/MiaA/NifB-like_rSAM"/>
</dbReference>
<keyword evidence="6" id="KW-0808">Transferase</keyword>
<dbReference type="SFLD" id="SFLDF00343">
    <property type="entry name" value="aminofutalosine_synthase_(mqnE"/>
    <property type="match status" value="1"/>
</dbReference>
<dbReference type="eggNOG" id="COG1060">
    <property type="taxonomic scope" value="Bacteria"/>
</dbReference>
<evidence type="ECO:0000256" key="6">
    <source>
        <dbReference type="HAMAP-Rule" id="MF_00993"/>
    </source>
</evidence>
<dbReference type="PANTHER" id="PTHR43076:SF7">
    <property type="entry name" value="AMINODEOXYFUTALOSINE SYNTHASE"/>
    <property type="match status" value="1"/>
</dbReference>
<dbReference type="SFLD" id="SFLDS00029">
    <property type="entry name" value="Radical_SAM"/>
    <property type="match status" value="1"/>
</dbReference>
<feature type="domain" description="Radical SAM core" evidence="9">
    <location>
        <begin position="54"/>
        <end position="287"/>
    </location>
</feature>
<keyword evidence="6" id="KW-0474">Menaquinone biosynthesis</keyword>
<dbReference type="PROSITE" id="PS51918">
    <property type="entry name" value="RADICAL_SAM"/>
    <property type="match status" value="1"/>
</dbReference>
<dbReference type="GO" id="GO:0005506">
    <property type="term" value="F:iron ion binding"/>
    <property type="evidence" value="ECO:0007669"/>
    <property type="project" value="UniProtKB-UniRule"/>
</dbReference>
<dbReference type="NCBIfam" id="TIGR03700">
    <property type="entry name" value="mena_SCO4494"/>
    <property type="match status" value="1"/>
</dbReference>
<evidence type="ECO:0000256" key="3">
    <source>
        <dbReference type="ARBA" id="ARBA00022723"/>
    </source>
</evidence>
<keyword evidence="11" id="KW-1185">Reference proteome</keyword>
<evidence type="ECO:0000256" key="7">
    <source>
        <dbReference type="PIRSR" id="PIRSR004762-1"/>
    </source>
</evidence>
<comment type="pathway">
    <text evidence="6">Quinol/quinone metabolism; menaquinone biosynthesis.</text>
</comment>
<dbReference type="InterPro" id="IPR058240">
    <property type="entry name" value="rSAM_sf"/>
</dbReference>
<dbReference type="InterPro" id="IPR034405">
    <property type="entry name" value="F420"/>
</dbReference>
<dbReference type="PIRSF" id="PIRSF004762">
    <property type="entry name" value="CHP00423"/>
    <property type="match status" value="1"/>
</dbReference>
<feature type="binding site" evidence="8">
    <location>
        <position position="180"/>
    </location>
    <ligand>
        <name>S-adenosyl-L-methionine</name>
        <dbReference type="ChEBI" id="CHEBI:59789"/>
    </ligand>
</feature>
<protein>
    <recommendedName>
        <fullName evidence="6">Aminodeoxyfutalosine synthase</fullName>
        <shortName evidence="6">AFL synthase</shortName>
        <shortName evidence="6">Aminofutalosine synthase</shortName>
        <ecNumber evidence="6">2.5.1.120</ecNumber>
    </recommendedName>
    <alternativeName>
        <fullName evidence="6">Menaquinone biosynthetic enzyme MqnE</fullName>
    </alternativeName>
</protein>
<comment type="catalytic activity">
    <reaction evidence="6">
        <text>3-[(1-carboxyvinyl)-oxy]benzoate + S-adenosyl-L-methionine + H2O = 6-amino-6-deoxyfutalosine + hydrogencarbonate + L-methionine + H(+)</text>
        <dbReference type="Rhea" id="RHEA:33075"/>
        <dbReference type="ChEBI" id="CHEBI:15377"/>
        <dbReference type="ChEBI" id="CHEBI:15378"/>
        <dbReference type="ChEBI" id="CHEBI:17544"/>
        <dbReference type="ChEBI" id="CHEBI:57844"/>
        <dbReference type="ChEBI" id="CHEBI:59789"/>
        <dbReference type="ChEBI" id="CHEBI:64286"/>
        <dbReference type="ChEBI" id="CHEBI:76981"/>
        <dbReference type="EC" id="2.5.1.120"/>
    </reaction>
</comment>
<sequence>MVKFSRELEDIAEKIRKGERLGFEDGVRLYKSADLLSIGMLAQEVKRRRHGQKIFFAVNCHVNHTNVCVGSCRFCAFRRRPGDAGAYTLKPEEVIKKVRAAALWGLREVHLVGGLNPDLGLDYFRKILRGIKEKVRGVTIKGLTAVEIDFLARQEGLTVREVLQELKAAGLDALPGGGAEIFAPAVRKAVCPAKISGERWLEIHAEAHALGIPTNATMLYGHLESYEDRVDHLLRLRELQDRTGGFQAFIPLPFLPQNNPLAEEEGLKGTTGFDDLKTIAISRLLLDNFPHIKVYWVMVGPKLSQVALNFGADDIEGTVLEEKIAHSAGAESPQVLTRRELEDLIVAAGGVPVERDALYRVVREVHNS</sequence>
<dbReference type="SFLD" id="SFLDG01064">
    <property type="entry name" value="F420__menaquinone_cofactor_bio"/>
    <property type="match status" value="1"/>
</dbReference>
<dbReference type="CDD" id="cd01335">
    <property type="entry name" value="Radical_SAM"/>
    <property type="match status" value="1"/>
</dbReference>
<dbReference type="UniPathway" id="UPA00079"/>
<dbReference type="SUPFAM" id="SSF102114">
    <property type="entry name" value="Radical SAM enzymes"/>
    <property type="match status" value="1"/>
</dbReference>
<feature type="binding site" evidence="6 7">
    <location>
        <position position="68"/>
    </location>
    <ligand>
        <name>[4Fe-4S] cluster</name>
        <dbReference type="ChEBI" id="CHEBI:49883"/>
        <note>4Fe-4S-S-AdoMet</note>
    </ligand>
</feature>
<dbReference type="GO" id="GO:0051539">
    <property type="term" value="F:4 iron, 4 sulfur cluster binding"/>
    <property type="evidence" value="ECO:0007669"/>
    <property type="project" value="UniProtKB-KW"/>
</dbReference>
<evidence type="ECO:0000256" key="4">
    <source>
        <dbReference type="ARBA" id="ARBA00023004"/>
    </source>
</evidence>
<feature type="binding site" evidence="6 7">
    <location>
        <position position="72"/>
    </location>
    <ligand>
        <name>[4Fe-4S] cluster</name>
        <dbReference type="ChEBI" id="CHEBI:49883"/>
        <note>4Fe-4S-S-AdoMet</note>
    </ligand>
</feature>
<dbReference type="GO" id="GO:0009234">
    <property type="term" value="P:menaquinone biosynthetic process"/>
    <property type="evidence" value="ECO:0007669"/>
    <property type="project" value="UniProtKB-UniRule"/>
</dbReference>
<dbReference type="EC" id="2.5.1.120" evidence="6"/>
<comment type="function">
    <text evidence="6">Radical SAM enzyme that catalyzes the addition of the adenosyl radical to the double bond of 3-[(1-carboxyvinyl)oxy]benzoate, leading to aminodeoxyfutalosine (AFL), a key intermediate in the formation of menaquinone (MK, vitamin K2) from chorismate.</text>
</comment>
<dbReference type="InterPro" id="IPR045567">
    <property type="entry name" value="CofH/MnqC-like_C"/>
</dbReference>
<dbReference type="OrthoDB" id="9802027at2"/>
<dbReference type="SFLD" id="SFLDF00342">
    <property type="entry name" value="cyclic_dehypoxanthine_futalosi"/>
    <property type="match status" value="1"/>
</dbReference>
<accession>C9R8B8</accession>
<dbReference type="KEGG" id="adg:Adeg_1450"/>
<dbReference type="HAMAP" id="MF_00993">
    <property type="entry name" value="MqnE"/>
    <property type="match status" value="1"/>
</dbReference>
<dbReference type="Gene3D" id="3.20.20.70">
    <property type="entry name" value="Aldolase class I"/>
    <property type="match status" value="1"/>
</dbReference>
<dbReference type="InterPro" id="IPR013785">
    <property type="entry name" value="Aldolase_TIM"/>
</dbReference>
<dbReference type="Pfam" id="PF04055">
    <property type="entry name" value="Radical_SAM"/>
    <property type="match status" value="1"/>
</dbReference>
<dbReference type="EMBL" id="CP001785">
    <property type="protein sequence ID" value="ACX52547.1"/>
    <property type="molecule type" value="Genomic_DNA"/>
</dbReference>
<evidence type="ECO:0000259" key="9">
    <source>
        <dbReference type="PROSITE" id="PS51918"/>
    </source>
</evidence>
<dbReference type="SMART" id="SM00729">
    <property type="entry name" value="Elp3"/>
    <property type="match status" value="1"/>
</dbReference>
<organism evidence="10 11">
    <name type="scientific">Ammonifex degensii (strain DSM 10501 / KC4)</name>
    <dbReference type="NCBI Taxonomy" id="429009"/>
    <lineage>
        <taxon>Bacteria</taxon>
        <taxon>Bacillati</taxon>
        <taxon>Bacillota</taxon>
        <taxon>Clostridia</taxon>
        <taxon>Thermoanaerobacterales</taxon>
        <taxon>Thermoanaerobacteraceae</taxon>
        <taxon>Ammonifex</taxon>
    </lineage>
</organism>
<feature type="binding site" evidence="8">
    <location>
        <position position="74"/>
    </location>
    <ligand>
        <name>S-adenosyl-L-methionine</name>
        <dbReference type="ChEBI" id="CHEBI:59789"/>
    </ligand>
</feature>
<reference evidence="10 11" key="1">
    <citation type="submission" date="2009-10" db="EMBL/GenBank/DDBJ databases">
        <title>Complete sequence of chromosome of Ammonifex degensii KC4.</title>
        <authorList>
            <consortium name="US DOE Joint Genome Institute"/>
            <person name="Kerfeld C."/>
            <person name="Goodner B."/>
            <person name="Huber H."/>
            <person name="Stetter K."/>
            <person name="Lucas S."/>
            <person name="Copeland A."/>
            <person name="Lapidus A."/>
            <person name="Glavina del Rio T."/>
            <person name="Dalin E."/>
            <person name="Tice H."/>
            <person name="Bruce D."/>
            <person name="Goodwin L."/>
            <person name="Pitluck S."/>
            <person name="Saunders E."/>
            <person name="Brettin T."/>
            <person name="Detter J.C."/>
            <person name="Han C."/>
            <person name="Larimer F."/>
            <person name="Land M."/>
            <person name="Hauser L."/>
            <person name="Kyrpides N."/>
            <person name="Ovchinnikova G."/>
            <person name="Richardson P."/>
        </authorList>
    </citation>
    <scope>NUCLEOTIDE SEQUENCE [LARGE SCALE GENOMIC DNA]</scope>
    <source>
        <strain evidence="11">DSM 10501 / KC4</strain>
    </source>
</reference>
<dbReference type="Proteomes" id="UP000002620">
    <property type="component" value="Chromosome"/>
</dbReference>
<evidence type="ECO:0000256" key="2">
    <source>
        <dbReference type="ARBA" id="ARBA00022691"/>
    </source>
</evidence>
<dbReference type="InterPro" id="IPR007197">
    <property type="entry name" value="rSAM"/>
</dbReference>
<keyword evidence="4 6" id="KW-0408">Iron</keyword>
<dbReference type="Pfam" id="PF19288">
    <property type="entry name" value="CofH_C"/>
    <property type="match status" value="1"/>
</dbReference>
<name>C9R8B8_AMMDK</name>
<dbReference type="InterPro" id="IPR022432">
    <property type="entry name" value="MqnE"/>
</dbReference>
<dbReference type="PANTHER" id="PTHR43076">
    <property type="entry name" value="FO SYNTHASE (COFH)"/>
    <property type="match status" value="1"/>
</dbReference>
<dbReference type="SFLD" id="SFLDG01388">
    <property type="entry name" value="7_8-didemethyl-8-hydroxy-5-dea"/>
    <property type="match status" value="1"/>
</dbReference>
<keyword evidence="5 6" id="KW-0411">Iron-sulfur</keyword>
<keyword evidence="1 6" id="KW-0004">4Fe-4S</keyword>
<evidence type="ECO:0000313" key="10">
    <source>
        <dbReference type="EMBL" id="ACX52547.1"/>
    </source>
</evidence>
<dbReference type="STRING" id="429009.Adeg_1450"/>
<evidence type="ECO:0000256" key="5">
    <source>
        <dbReference type="ARBA" id="ARBA00023014"/>
    </source>
</evidence>
<dbReference type="NCBIfam" id="TIGR00423">
    <property type="entry name" value="CofH family radical SAM protein"/>
    <property type="match status" value="1"/>
</dbReference>
<evidence type="ECO:0000256" key="8">
    <source>
        <dbReference type="PIRSR" id="PIRSR004762-2"/>
    </source>
</evidence>
<proteinExistence type="inferred from homology"/>